<dbReference type="InterPro" id="IPR048646">
    <property type="entry name" value="RlmM_THUMP-like"/>
</dbReference>
<evidence type="ECO:0000313" key="12">
    <source>
        <dbReference type="EMBL" id="TDR48631.1"/>
    </source>
</evidence>
<dbReference type="Gene3D" id="3.30.2300.20">
    <property type="match status" value="1"/>
</dbReference>
<evidence type="ECO:0000259" key="9">
    <source>
        <dbReference type="Pfam" id="PF01728"/>
    </source>
</evidence>
<dbReference type="SUPFAM" id="SSF53335">
    <property type="entry name" value="S-adenosyl-L-methionine-dependent methyltransferases"/>
    <property type="match status" value="1"/>
</dbReference>
<keyword evidence="2 6" id="KW-0698">rRNA processing</keyword>
<dbReference type="Pfam" id="PF01728">
    <property type="entry name" value="FtsJ"/>
    <property type="match status" value="1"/>
</dbReference>
<sequence length="360" mass="40321">MNTPITSAPFASGVVVYCRAGFESEAAQELDAVAAQAGVIGFARTERNSGFAEFVLAQQGAPDALQRLLGWSRLSFARQSLAVIGQFKGLPREDRLTPLLATLPAGFRVGDVWVETPDSDASKPLSAFCRSFNNAFVQALKRDGAMDPGSPWRLHALFPSGERCLLGLALIDHAAPWHQGIPRLKFPREAPSRSTLKLDEAFQVLLSKSERERWFKPGMSAVDLGAAPGGWTWQLVRRGLHVTAVDNGPMEEHLMASGLVVHKREDGFRYQPRQRVEWMVCDMVEQPRRVAERMAEWLAMGWCKRCVFNLKLPMKKRYAEVQQAFAQMQDSAAAQGREIEIRAKQLYHDREEITVFAQER</sequence>
<feature type="binding site" evidence="6 8">
    <location>
        <position position="246"/>
    </location>
    <ligand>
        <name>S-adenosyl-L-methionine</name>
        <dbReference type="ChEBI" id="CHEBI:59789"/>
    </ligand>
</feature>
<comment type="similarity">
    <text evidence="6">Belongs to the class I-like SAM-binding methyltransferase superfamily. RNA methyltransferase RlmE family. RlmM subfamily.</text>
</comment>
<organism evidence="12 13">
    <name type="scientific">Tahibacter aquaticus</name>
    <dbReference type="NCBI Taxonomy" id="520092"/>
    <lineage>
        <taxon>Bacteria</taxon>
        <taxon>Pseudomonadati</taxon>
        <taxon>Pseudomonadota</taxon>
        <taxon>Gammaproteobacteria</taxon>
        <taxon>Lysobacterales</taxon>
        <taxon>Rhodanobacteraceae</taxon>
        <taxon>Tahibacter</taxon>
    </lineage>
</organism>
<feature type="domain" description="Ribosomal RNA large subunit methyltransferase M THUMP-like" evidence="11">
    <location>
        <begin position="94"/>
        <end position="169"/>
    </location>
</feature>
<dbReference type="GO" id="GO:0008757">
    <property type="term" value="F:S-adenosylmethionine-dependent methyltransferase activity"/>
    <property type="evidence" value="ECO:0007669"/>
    <property type="project" value="UniProtKB-UniRule"/>
</dbReference>
<dbReference type="AlphaFoldDB" id="A0A4R6Z9P0"/>
<evidence type="ECO:0000313" key="13">
    <source>
        <dbReference type="Proteomes" id="UP000295293"/>
    </source>
</evidence>
<comment type="caution">
    <text evidence="12">The sequence shown here is derived from an EMBL/GenBank/DDBJ whole genome shotgun (WGS) entry which is preliminary data.</text>
</comment>
<feature type="binding site" evidence="6 8">
    <location>
        <position position="194"/>
    </location>
    <ligand>
        <name>S-adenosyl-L-methionine</name>
        <dbReference type="ChEBI" id="CHEBI:59789"/>
    </ligand>
</feature>
<dbReference type="EC" id="2.1.1.186" evidence="6"/>
<dbReference type="NCBIfam" id="NF008734">
    <property type="entry name" value="PRK11760.1"/>
    <property type="match status" value="1"/>
</dbReference>
<evidence type="ECO:0000259" key="10">
    <source>
        <dbReference type="Pfam" id="PF18125"/>
    </source>
</evidence>
<dbReference type="EMBL" id="SNZH01000001">
    <property type="protein sequence ID" value="TDR48631.1"/>
    <property type="molecule type" value="Genomic_DNA"/>
</dbReference>
<dbReference type="InterPro" id="IPR002877">
    <property type="entry name" value="RNA_MeTrfase_FtsJ_dom"/>
</dbReference>
<evidence type="ECO:0000256" key="2">
    <source>
        <dbReference type="ARBA" id="ARBA00022552"/>
    </source>
</evidence>
<dbReference type="Pfam" id="PF21239">
    <property type="entry name" value="RLMM_N"/>
    <property type="match status" value="1"/>
</dbReference>
<dbReference type="Gene3D" id="3.40.50.150">
    <property type="entry name" value="Vaccinia Virus protein VP39"/>
    <property type="match status" value="1"/>
</dbReference>
<comment type="subunit">
    <text evidence="6">Monomer.</text>
</comment>
<dbReference type="Pfam" id="PF18125">
    <property type="entry name" value="RlmM_FDX"/>
    <property type="match status" value="1"/>
</dbReference>
<evidence type="ECO:0000256" key="3">
    <source>
        <dbReference type="ARBA" id="ARBA00022603"/>
    </source>
</evidence>
<keyword evidence="3 6" id="KW-0489">Methyltransferase</keyword>
<keyword evidence="1 6" id="KW-0963">Cytoplasm</keyword>
<feature type="active site" description="Proton acceptor" evidence="6 7">
    <location>
        <position position="311"/>
    </location>
</feature>
<proteinExistence type="inferred from homology"/>
<keyword evidence="5 6" id="KW-0949">S-adenosyl-L-methionine</keyword>
<name>A0A4R6Z9P0_9GAMM</name>
<feature type="domain" description="Ribosomal RNA methyltransferase FtsJ" evidence="9">
    <location>
        <begin position="192"/>
        <end position="284"/>
    </location>
</feature>
<evidence type="ECO:0000256" key="1">
    <source>
        <dbReference type="ARBA" id="ARBA00022490"/>
    </source>
</evidence>
<comment type="catalytic activity">
    <reaction evidence="6">
        <text>cytidine(2498) in 23S rRNA + S-adenosyl-L-methionine = 2'-O-methylcytidine(2498) in 23S rRNA + S-adenosyl-L-homocysteine + H(+)</text>
        <dbReference type="Rhea" id="RHEA:42788"/>
        <dbReference type="Rhea" id="RHEA-COMP:10244"/>
        <dbReference type="Rhea" id="RHEA-COMP:10245"/>
        <dbReference type="ChEBI" id="CHEBI:15378"/>
        <dbReference type="ChEBI" id="CHEBI:57856"/>
        <dbReference type="ChEBI" id="CHEBI:59789"/>
        <dbReference type="ChEBI" id="CHEBI:74495"/>
        <dbReference type="ChEBI" id="CHEBI:82748"/>
        <dbReference type="EC" id="2.1.1.186"/>
    </reaction>
</comment>
<keyword evidence="4 6" id="KW-0808">Transferase</keyword>
<dbReference type="GO" id="GO:0032259">
    <property type="term" value="P:methylation"/>
    <property type="evidence" value="ECO:0007669"/>
    <property type="project" value="UniProtKB-KW"/>
</dbReference>
<comment type="subcellular location">
    <subcellularLocation>
        <location evidence="6">Cytoplasm</location>
    </subcellularLocation>
</comment>
<dbReference type="RefSeq" id="WP_133816751.1">
    <property type="nucleotide sequence ID" value="NZ_SNZH01000001.1"/>
</dbReference>
<feature type="binding site" evidence="6 8">
    <location>
        <position position="282"/>
    </location>
    <ligand>
        <name>S-adenosyl-L-methionine</name>
        <dbReference type="ChEBI" id="CHEBI:59789"/>
    </ligand>
</feature>
<dbReference type="InterPro" id="IPR040739">
    <property type="entry name" value="RlmM_FDX"/>
</dbReference>
<evidence type="ECO:0000256" key="4">
    <source>
        <dbReference type="ARBA" id="ARBA00022679"/>
    </source>
</evidence>
<evidence type="ECO:0000256" key="5">
    <source>
        <dbReference type="ARBA" id="ARBA00022691"/>
    </source>
</evidence>
<evidence type="ECO:0000256" key="6">
    <source>
        <dbReference type="HAMAP-Rule" id="MF_01551"/>
    </source>
</evidence>
<evidence type="ECO:0000259" key="11">
    <source>
        <dbReference type="Pfam" id="PF21239"/>
    </source>
</evidence>
<dbReference type="PIRSF" id="PIRSF028774">
    <property type="entry name" value="UCP028774"/>
    <property type="match status" value="1"/>
</dbReference>
<evidence type="ECO:0000256" key="8">
    <source>
        <dbReference type="PIRSR" id="PIRSR028774-2"/>
    </source>
</evidence>
<comment type="function">
    <text evidence="6">Catalyzes the 2'-O-methylation at nucleotide C2498 in 23S rRNA.</text>
</comment>
<dbReference type="Proteomes" id="UP000295293">
    <property type="component" value="Unassembled WGS sequence"/>
</dbReference>
<dbReference type="GO" id="GO:0005737">
    <property type="term" value="C:cytoplasm"/>
    <property type="evidence" value="ECO:0007669"/>
    <property type="project" value="UniProtKB-SubCell"/>
</dbReference>
<reference evidence="12 13" key="1">
    <citation type="submission" date="2019-03" db="EMBL/GenBank/DDBJ databases">
        <title>Genomic Encyclopedia of Type Strains, Phase IV (KMG-IV): sequencing the most valuable type-strain genomes for metagenomic binning, comparative biology and taxonomic classification.</title>
        <authorList>
            <person name="Goeker M."/>
        </authorList>
    </citation>
    <scope>NUCLEOTIDE SEQUENCE [LARGE SCALE GENOMIC DNA]</scope>
    <source>
        <strain evidence="12 13">DSM 21667</strain>
    </source>
</reference>
<dbReference type="PANTHER" id="PTHR37524:SF2">
    <property type="entry name" value="RIBOSOMAL RNA METHYLTRANSFERASE FTSJ DOMAIN-CONTAINING PROTEIN"/>
    <property type="match status" value="1"/>
</dbReference>
<dbReference type="HAMAP" id="MF_01551">
    <property type="entry name" value="23SrRNA_methyltr_M"/>
    <property type="match status" value="1"/>
</dbReference>
<keyword evidence="13" id="KW-1185">Reference proteome</keyword>
<accession>A0A4R6Z9P0</accession>
<dbReference type="Gene3D" id="3.30.70.2810">
    <property type="match status" value="1"/>
</dbReference>
<feature type="domain" description="RlmM ferredoxin-like" evidence="10">
    <location>
        <begin position="13"/>
        <end position="81"/>
    </location>
</feature>
<dbReference type="PANTHER" id="PTHR37524">
    <property type="entry name" value="RIBOSOMAL RNA LARGE SUBUNIT METHYLTRANSFERASE M"/>
    <property type="match status" value="1"/>
</dbReference>
<dbReference type="InterPro" id="IPR029063">
    <property type="entry name" value="SAM-dependent_MTases_sf"/>
</dbReference>
<evidence type="ECO:0000256" key="7">
    <source>
        <dbReference type="PIRSR" id="PIRSR028774-1"/>
    </source>
</evidence>
<dbReference type="InterPro" id="IPR011224">
    <property type="entry name" value="rRNA_MeTrfase_M"/>
</dbReference>
<protein>
    <recommendedName>
        <fullName evidence="6">Ribosomal RNA large subunit methyltransferase M</fullName>
        <ecNumber evidence="6">2.1.1.186</ecNumber>
    </recommendedName>
    <alternativeName>
        <fullName evidence="6">23S rRNA (cytidine2498-2'-O)-methyltransferase</fullName>
    </alternativeName>
    <alternativeName>
        <fullName evidence="6">23S rRNA 2'-O-ribose methyltransferase RlmM</fullName>
    </alternativeName>
</protein>
<dbReference type="OrthoDB" id="154490at2"/>
<feature type="binding site" evidence="6 8">
    <location>
        <begin position="227"/>
        <end position="230"/>
    </location>
    <ligand>
        <name>S-adenosyl-L-methionine</name>
        <dbReference type="ChEBI" id="CHEBI:59789"/>
    </ligand>
</feature>
<gene>
    <name evidence="6" type="primary">rlmM</name>
    <name evidence="12" type="ORF">DFR29_101251</name>
</gene>
<feature type="binding site" evidence="6 8">
    <location>
        <position position="266"/>
    </location>
    <ligand>
        <name>S-adenosyl-L-methionine</name>
        <dbReference type="ChEBI" id="CHEBI:59789"/>
    </ligand>
</feature>
<dbReference type="GO" id="GO:0006364">
    <property type="term" value="P:rRNA processing"/>
    <property type="evidence" value="ECO:0007669"/>
    <property type="project" value="UniProtKB-UniRule"/>
</dbReference>